<comment type="cofactor">
    <cofactor evidence="5">
        <name>Mg(2+)</name>
        <dbReference type="ChEBI" id="CHEBI:18420"/>
    </cofactor>
    <cofactor evidence="5">
        <name>Mn(2+)</name>
        <dbReference type="ChEBI" id="CHEBI:29035"/>
    </cofactor>
    <text evidence="5">Probably binds two magnesium or manganese ions per subunit.</text>
</comment>
<sequence>MNEDGDGQITQEEEEGDIEFFAATPHATGSGLLLQDPLPPPPNAQAVPLAAQPFSSRAGAAAGMVRHQLVLLCFMLSPQGTKFMARWTDKGQLVVPTIAVSTSPTTKEAIKAIASTFIADRFPFRLIPGICIGRKTIAAAAGGSWHFSIGMLDVKETKLDEHRIHQIQNWWQGPQIWAPASDTRGGCAILLHKNLNAEILDQEFDIWGRWAWVQIQLGTKTWTLMTIYAPAEPAERRSFFEEFPAIVPDEDNVILAGDFNVTLAHGLDSPEVAPRRTDAVMLSNFMASRGLTDTFRTTHPSEPGFTWFSSQQTENRPPPKRRLDLILAKGEPWQALTTVVYSIESLFDHRPLTANFELATNLARGPGTFRFNTDLLSLPGVTDWVASHWRDWQQVRPTFDTKANWLQMGIRIITRTLDAFSRMQARTKRQQEEECRTVIAETEAELDRGPLAELYWQRRRNRWLQRLQMLWARRAQEKGMITGDRLTKETFQRLCPLRAHALIRELQHPFYLEAAVAKSSSAIGEHALAYFSDILRSRRQPDLTLQQLRDEHDMWQHTHVCLSLEEQAILECPITLEELWEAVKSMALERRNWLMILEYLIQQELSLSRGEDVWSCVFMSSESFARRQLSSPLANGLWTAWTQLHPPLKREPATKEEVLRQHIFDNVNVCNCQGQIFEATASPGHFGRRWVERGVTTICDLWDDEQGEWFPELQLMRKLSRLQLISSRS</sequence>
<dbReference type="Pfam" id="PF03372">
    <property type="entry name" value="Exo_endo_phos"/>
    <property type="match status" value="1"/>
</dbReference>
<evidence type="ECO:0000256" key="4">
    <source>
        <dbReference type="ARBA" id="ARBA00022842"/>
    </source>
</evidence>
<keyword evidence="5" id="KW-0464">Manganese</keyword>
<evidence type="ECO:0000256" key="1">
    <source>
        <dbReference type="ARBA" id="ARBA00007092"/>
    </source>
</evidence>
<dbReference type="Proteomes" id="UP000265515">
    <property type="component" value="Unassembled WGS sequence"/>
</dbReference>
<feature type="site" description="Important for catalytic activity" evidence="6">
    <location>
        <position position="324"/>
    </location>
</feature>
<dbReference type="PANTHER" id="PTHR22748:SF26">
    <property type="entry name" value="ENDONUCLEASE_EXONUCLEASE_PHOSPHATASE DOMAIN-CONTAINING PROTEIN"/>
    <property type="match status" value="1"/>
</dbReference>
<evidence type="ECO:0000256" key="3">
    <source>
        <dbReference type="ARBA" id="ARBA00022801"/>
    </source>
</evidence>
<evidence type="ECO:0000259" key="7">
    <source>
        <dbReference type="Pfam" id="PF03372"/>
    </source>
</evidence>
<dbReference type="GO" id="GO:0046872">
    <property type="term" value="F:metal ion binding"/>
    <property type="evidence" value="ECO:0007669"/>
    <property type="project" value="UniProtKB-KW"/>
</dbReference>
<keyword evidence="9" id="KW-1185">Reference proteome</keyword>
<dbReference type="AlphaFoldDB" id="A0A388LJ80"/>
<evidence type="ECO:0000313" key="8">
    <source>
        <dbReference type="EMBL" id="GBG82384.1"/>
    </source>
</evidence>
<dbReference type="GO" id="GO:0008081">
    <property type="term" value="F:phosphoric diester hydrolase activity"/>
    <property type="evidence" value="ECO:0007669"/>
    <property type="project" value="TreeGrafter"/>
</dbReference>
<gene>
    <name evidence="8" type="ORF">CBR_g34760</name>
</gene>
<protein>
    <recommendedName>
        <fullName evidence="7">Endonuclease/exonuclease/phosphatase domain-containing protein</fullName>
    </recommendedName>
</protein>
<feature type="binding site" evidence="5">
    <location>
        <position position="258"/>
    </location>
    <ligand>
        <name>Mg(2+)</name>
        <dbReference type="ChEBI" id="CHEBI:18420"/>
        <label>1</label>
    </ligand>
</feature>
<feature type="site" description="Transition state stabilizer" evidence="6">
    <location>
        <position position="260"/>
    </location>
</feature>
<dbReference type="PANTHER" id="PTHR22748">
    <property type="entry name" value="AP ENDONUCLEASE"/>
    <property type="match status" value="1"/>
</dbReference>
<dbReference type="Gramene" id="GBG82384">
    <property type="protein sequence ID" value="GBG82384"/>
    <property type="gene ID" value="CBR_g34760"/>
</dbReference>
<evidence type="ECO:0000313" key="9">
    <source>
        <dbReference type="Proteomes" id="UP000265515"/>
    </source>
</evidence>
<comment type="caution">
    <text evidence="8">The sequence shown here is derived from an EMBL/GenBank/DDBJ whole genome shotgun (WGS) entry which is preliminary data.</text>
</comment>
<keyword evidence="2 5" id="KW-0479">Metal-binding</keyword>
<dbReference type="Gene3D" id="3.60.10.10">
    <property type="entry name" value="Endonuclease/exonuclease/phosphatase"/>
    <property type="match status" value="1"/>
</dbReference>
<organism evidence="8 9">
    <name type="scientific">Chara braunii</name>
    <name type="common">Braun's stonewort</name>
    <dbReference type="NCBI Taxonomy" id="69332"/>
    <lineage>
        <taxon>Eukaryota</taxon>
        <taxon>Viridiplantae</taxon>
        <taxon>Streptophyta</taxon>
        <taxon>Charophyceae</taxon>
        <taxon>Charales</taxon>
        <taxon>Characeae</taxon>
        <taxon>Chara</taxon>
    </lineage>
</organism>
<keyword evidence="4 5" id="KW-0460">Magnesium</keyword>
<dbReference type="InterPro" id="IPR036691">
    <property type="entry name" value="Endo/exonu/phosph_ase_sf"/>
</dbReference>
<dbReference type="EMBL" id="BFEA01000405">
    <property type="protein sequence ID" value="GBG82384.1"/>
    <property type="molecule type" value="Genomic_DNA"/>
</dbReference>
<dbReference type="InterPro" id="IPR004808">
    <property type="entry name" value="AP_endonuc_1"/>
</dbReference>
<reference evidence="8 9" key="1">
    <citation type="journal article" date="2018" name="Cell">
        <title>The Chara Genome: Secondary Complexity and Implications for Plant Terrestrialization.</title>
        <authorList>
            <person name="Nishiyama T."/>
            <person name="Sakayama H."/>
            <person name="Vries J.D."/>
            <person name="Buschmann H."/>
            <person name="Saint-Marcoux D."/>
            <person name="Ullrich K.K."/>
            <person name="Haas F.B."/>
            <person name="Vanderstraeten L."/>
            <person name="Becker D."/>
            <person name="Lang D."/>
            <person name="Vosolsobe S."/>
            <person name="Rombauts S."/>
            <person name="Wilhelmsson P.K.I."/>
            <person name="Janitza P."/>
            <person name="Kern R."/>
            <person name="Heyl A."/>
            <person name="Rumpler F."/>
            <person name="Villalobos L.I.A.C."/>
            <person name="Clay J.M."/>
            <person name="Skokan R."/>
            <person name="Toyoda A."/>
            <person name="Suzuki Y."/>
            <person name="Kagoshima H."/>
            <person name="Schijlen E."/>
            <person name="Tajeshwar N."/>
            <person name="Catarino B."/>
            <person name="Hetherington A.J."/>
            <person name="Saltykova A."/>
            <person name="Bonnot C."/>
            <person name="Breuninger H."/>
            <person name="Symeonidi A."/>
            <person name="Radhakrishnan G.V."/>
            <person name="Van Nieuwerburgh F."/>
            <person name="Deforce D."/>
            <person name="Chang C."/>
            <person name="Karol K.G."/>
            <person name="Hedrich R."/>
            <person name="Ulvskov P."/>
            <person name="Glockner G."/>
            <person name="Delwiche C.F."/>
            <person name="Petrasek J."/>
            <person name="Van de Peer Y."/>
            <person name="Friml J."/>
            <person name="Beilby M."/>
            <person name="Dolan L."/>
            <person name="Kohara Y."/>
            <person name="Sugano S."/>
            <person name="Fujiyama A."/>
            <person name="Delaux P.-M."/>
            <person name="Quint M."/>
            <person name="TheiBen G."/>
            <person name="Hagemann M."/>
            <person name="Harholt J."/>
            <person name="Dunand C."/>
            <person name="Zachgo S."/>
            <person name="Langdale J."/>
            <person name="Maumus F."/>
            <person name="Straeten D.V.D."/>
            <person name="Gould S.B."/>
            <person name="Rensing S.A."/>
        </authorList>
    </citation>
    <scope>NUCLEOTIDE SEQUENCE [LARGE SCALE GENOMIC DNA]</scope>
    <source>
        <strain evidence="8 9">S276</strain>
    </source>
</reference>
<name>A0A388LJ80_CHABU</name>
<dbReference type="SUPFAM" id="SSF56219">
    <property type="entry name" value="DNase I-like"/>
    <property type="match status" value="1"/>
</dbReference>
<evidence type="ECO:0000256" key="6">
    <source>
        <dbReference type="PIRSR" id="PIRSR604808-3"/>
    </source>
</evidence>
<dbReference type="GO" id="GO:0006284">
    <property type="term" value="P:base-excision repair"/>
    <property type="evidence" value="ECO:0007669"/>
    <property type="project" value="TreeGrafter"/>
</dbReference>
<dbReference type="GO" id="GO:0005634">
    <property type="term" value="C:nucleus"/>
    <property type="evidence" value="ECO:0007669"/>
    <property type="project" value="TreeGrafter"/>
</dbReference>
<keyword evidence="3" id="KW-0378">Hydrolase</keyword>
<proteinExistence type="inferred from homology"/>
<evidence type="ECO:0000256" key="2">
    <source>
        <dbReference type="ARBA" id="ARBA00022723"/>
    </source>
</evidence>
<dbReference type="InterPro" id="IPR005135">
    <property type="entry name" value="Endo/exonuclease/phosphatase"/>
</dbReference>
<dbReference type="GO" id="GO:0008311">
    <property type="term" value="F:double-stranded DNA 3'-5' DNA exonuclease activity"/>
    <property type="evidence" value="ECO:0007669"/>
    <property type="project" value="TreeGrafter"/>
</dbReference>
<feature type="domain" description="Endonuclease/exonuclease/phosphatase" evidence="7">
    <location>
        <begin position="174"/>
        <end position="342"/>
    </location>
</feature>
<evidence type="ECO:0000256" key="5">
    <source>
        <dbReference type="PIRSR" id="PIRSR604808-2"/>
    </source>
</evidence>
<accession>A0A388LJ80</accession>
<dbReference type="GO" id="GO:0003906">
    <property type="term" value="F:DNA-(apurinic or apyrimidinic site) endonuclease activity"/>
    <property type="evidence" value="ECO:0007669"/>
    <property type="project" value="TreeGrafter"/>
</dbReference>
<feature type="binding site" evidence="5">
    <location>
        <position position="260"/>
    </location>
    <ligand>
        <name>Mg(2+)</name>
        <dbReference type="ChEBI" id="CHEBI:18420"/>
        <label>1</label>
    </ligand>
</feature>
<comment type="similarity">
    <text evidence="1">Belongs to the DNA repair enzymes AP/ExoA family.</text>
</comment>